<evidence type="ECO:0000256" key="3">
    <source>
        <dbReference type="ARBA" id="ARBA00022448"/>
    </source>
</evidence>
<keyword evidence="3" id="KW-0813">Transport</keyword>
<dbReference type="EC" id="3.6.3.-" evidence="6"/>
<gene>
    <name evidence="6" type="primary">gsiA_18</name>
    <name evidence="6" type="ORF">NCTC11685_07698</name>
</gene>
<dbReference type="GO" id="GO:0016787">
    <property type="term" value="F:hydrolase activity"/>
    <property type="evidence" value="ECO:0007669"/>
    <property type="project" value="UniProtKB-KW"/>
</dbReference>
<reference evidence="6 7" key="1">
    <citation type="submission" date="2018-06" db="EMBL/GenBank/DDBJ databases">
        <authorList>
            <consortium name="Pathogen Informatics"/>
            <person name="Doyle S."/>
        </authorList>
    </citation>
    <scope>NUCLEOTIDE SEQUENCE [LARGE SCALE GENOMIC DNA]</scope>
    <source>
        <strain evidence="6 7">NCTC11685</strain>
    </source>
</reference>
<keyword evidence="6" id="KW-0067">ATP-binding</keyword>
<comment type="similarity">
    <text evidence="2">Belongs to the ABC transporter superfamily.</text>
</comment>
<dbReference type="Proteomes" id="UP000254863">
    <property type="component" value="Unassembled WGS sequence"/>
</dbReference>
<name>A0A7H4PPL7_9ENTR</name>
<evidence type="ECO:0000313" key="6">
    <source>
        <dbReference type="EMBL" id="STW80340.1"/>
    </source>
</evidence>
<dbReference type="GO" id="GO:0016020">
    <property type="term" value="C:membrane"/>
    <property type="evidence" value="ECO:0007669"/>
    <property type="project" value="UniProtKB-SubCell"/>
</dbReference>
<keyword evidence="4" id="KW-1003">Cell membrane</keyword>
<dbReference type="AlphaFoldDB" id="A0A7H4PPL7"/>
<evidence type="ECO:0000256" key="2">
    <source>
        <dbReference type="ARBA" id="ARBA00005417"/>
    </source>
</evidence>
<proteinExistence type="inferred from homology"/>
<dbReference type="GO" id="GO:0005524">
    <property type="term" value="F:ATP binding"/>
    <property type="evidence" value="ECO:0007669"/>
    <property type="project" value="UniProtKB-KW"/>
</dbReference>
<evidence type="ECO:0000256" key="1">
    <source>
        <dbReference type="ARBA" id="ARBA00004370"/>
    </source>
</evidence>
<dbReference type="InterPro" id="IPR050388">
    <property type="entry name" value="ABC_Ni/Peptide_Import"/>
</dbReference>
<keyword evidence="5" id="KW-0472">Membrane</keyword>
<dbReference type="EMBL" id="UGMS01000004">
    <property type="protein sequence ID" value="STW80340.1"/>
    <property type="molecule type" value="Genomic_DNA"/>
</dbReference>
<organism evidence="6 7">
    <name type="scientific">Klebsiella michiganensis</name>
    <dbReference type="NCBI Taxonomy" id="1134687"/>
    <lineage>
        <taxon>Bacteria</taxon>
        <taxon>Pseudomonadati</taxon>
        <taxon>Pseudomonadota</taxon>
        <taxon>Gammaproteobacteria</taxon>
        <taxon>Enterobacterales</taxon>
        <taxon>Enterobacteriaceae</taxon>
        <taxon>Klebsiella/Raoultella group</taxon>
        <taxon>Klebsiella</taxon>
    </lineage>
</organism>
<protein>
    <submittedName>
        <fullName evidence="6">ABC transporter ATP-binding protein</fullName>
        <ecNumber evidence="6">3.6.3.-</ecNumber>
    </submittedName>
</protein>
<comment type="subcellular location">
    <subcellularLocation>
        <location evidence="1">Membrane</location>
    </subcellularLocation>
</comment>
<keyword evidence="6" id="KW-0547">Nucleotide-binding</keyword>
<evidence type="ECO:0000256" key="4">
    <source>
        <dbReference type="ARBA" id="ARBA00022475"/>
    </source>
</evidence>
<comment type="caution">
    <text evidence="6">The sequence shown here is derived from an EMBL/GenBank/DDBJ whole genome shotgun (WGS) entry which is preliminary data.</text>
</comment>
<accession>A0A7H4PPL7</accession>
<dbReference type="InterPro" id="IPR027417">
    <property type="entry name" value="P-loop_NTPase"/>
</dbReference>
<dbReference type="Gene3D" id="3.40.50.300">
    <property type="entry name" value="P-loop containing nucleotide triphosphate hydrolases"/>
    <property type="match status" value="1"/>
</dbReference>
<evidence type="ECO:0000256" key="5">
    <source>
        <dbReference type="ARBA" id="ARBA00023136"/>
    </source>
</evidence>
<dbReference type="SUPFAM" id="SSF52540">
    <property type="entry name" value="P-loop containing nucleoside triphosphate hydrolases"/>
    <property type="match status" value="1"/>
</dbReference>
<dbReference type="PANTHER" id="PTHR43297">
    <property type="entry name" value="OLIGOPEPTIDE TRANSPORT ATP-BINDING PROTEIN APPD"/>
    <property type="match status" value="1"/>
</dbReference>
<sequence>MIAMALLTRPELLIADEPTTALDVSVQAQILTLLRELKQELNMGLLFITH</sequence>
<evidence type="ECO:0000313" key="7">
    <source>
        <dbReference type="Proteomes" id="UP000254863"/>
    </source>
</evidence>
<dbReference type="PANTHER" id="PTHR43297:SF7">
    <property type="entry name" value="D,D-DIPEPTIDE TRANSPORT ATP-BINDING PROTEIN DDPD-RELATED"/>
    <property type="match status" value="1"/>
</dbReference>
<keyword evidence="6" id="KW-0378">Hydrolase</keyword>